<feature type="transmembrane region" description="Helical" evidence="1">
    <location>
        <begin position="93"/>
        <end position="113"/>
    </location>
</feature>
<feature type="transmembrane region" description="Helical" evidence="1">
    <location>
        <begin position="147"/>
        <end position="175"/>
    </location>
</feature>
<name>A0ABU0W669_9GAMM</name>
<dbReference type="PANTHER" id="PTHR32251">
    <property type="entry name" value="3-OXO-5-ALPHA-STEROID 4-DEHYDROGENASE"/>
    <property type="match status" value="1"/>
</dbReference>
<comment type="caution">
    <text evidence="2">The sequence shown here is derived from an EMBL/GenBank/DDBJ whole genome shotgun (WGS) entry which is preliminary data.</text>
</comment>
<dbReference type="EMBL" id="JAVDDT010000003">
    <property type="protein sequence ID" value="MDQ2069521.1"/>
    <property type="molecule type" value="Genomic_DNA"/>
</dbReference>
<dbReference type="PANTHER" id="PTHR32251:SF33">
    <property type="entry name" value="STEROID 5-ALPHA REDUCTASE C-TERMINAL DOMAIN-CONTAINING PROTEIN"/>
    <property type="match status" value="1"/>
</dbReference>
<evidence type="ECO:0000313" key="3">
    <source>
        <dbReference type="Proteomes" id="UP001239019"/>
    </source>
</evidence>
<protein>
    <submittedName>
        <fullName evidence="2">DUF1295 domain-containing protein</fullName>
    </submittedName>
</protein>
<dbReference type="Pfam" id="PF06966">
    <property type="entry name" value="DUF1295"/>
    <property type="match status" value="1"/>
</dbReference>
<keyword evidence="1" id="KW-0812">Transmembrane</keyword>
<feature type="transmembrane region" description="Helical" evidence="1">
    <location>
        <begin position="61"/>
        <end position="81"/>
    </location>
</feature>
<dbReference type="InterPro" id="IPR010721">
    <property type="entry name" value="UstE-like"/>
</dbReference>
<accession>A0ABU0W669</accession>
<organism evidence="2 3">
    <name type="scientific">Natronospira bacteriovora</name>
    <dbReference type="NCBI Taxonomy" id="3069753"/>
    <lineage>
        <taxon>Bacteria</taxon>
        <taxon>Pseudomonadati</taxon>
        <taxon>Pseudomonadota</taxon>
        <taxon>Gammaproteobacteria</taxon>
        <taxon>Natronospirales</taxon>
        <taxon>Natronospiraceae</taxon>
        <taxon>Natronospira</taxon>
    </lineage>
</organism>
<proteinExistence type="predicted"/>
<keyword evidence="3" id="KW-1185">Reference proteome</keyword>
<reference evidence="2 3" key="1">
    <citation type="submission" date="2023-08" db="EMBL/GenBank/DDBJ databases">
        <title>Whole-genome sequencing of halo(alkali)philic microorganisms from hypersaline lakes.</title>
        <authorList>
            <person name="Sorokin D.Y."/>
            <person name="Abbas B."/>
            <person name="Merkel A.Y."/>
        </authorList>
    </citation>
    <scope>NUCLEOTIDE SEQUENCE [LARGE SCALE GENOMIC DNA]</scope>
    <source>
        <strain evidence="2 3">AB-CW4</strain>
    </source>
</reference>
<gene>
    <name evidence="2" type="ORF">RBH19_06530</name>
</gene>
<keyword evidence="1" id="KW-0472">Membrane</keyword>
<evidence type="ECO:0000256" key="1">
    <source>
        <dbReference type="SAM" id="Phobius"/>
    </source>
</evidence>
<dbReference type="RefSeq" id="WP_306728021.1">
    <property type="nucleotide sequence ID" value="NZ_JAVDDT010000003.1"/>
</dbReference>
<dbReference type="PROSITE" id="PS50244">
    <property type="entry name" value="S5A_REDUCTASE"/>
    <property type="match status" value="1"/>
</dbReference>
<feature type="transmembrane region" description="Helical" evidence="1">
    <location>
        <begin position="33"/>
        <end position="49"/>
    </location>
</feature>
<sequence length="207" mass="23526">MKQKYFIDSHKGATAIAVIAMMAWHGAWDQTAAWVYLALHGSYGVFWVLKSRIFGDKSWEAATGLGYGLVIWGGLSLYWIGPWLLMSRGVEPHPGILALCIALYCSGVFLHFASDMQKHMHLAHRPGVLLSDGLWSRSRNPNYLGELLIYASFVILPLHWAPPLVLLAFMSIIWIPNMRRKDRSLARYPEFQTWKARSGLLFPKILK</sequence>
<evidence type="ECO:0000313" key="2">
    <source>
        <dbReference type="EMBL" id="MDQ2069521.1"/>
    </source>
</evidence>
<keyword evidence="1" id="KW-1133">Transmembrane helix</keyword>
<dbReference type="Gene3D" id="1.20.120.1630">
    <property type="match status" value="1"/>
</dbReference>
<dbReference type="Proteomes" id="UP001239019">
    <property type="component" value="Unassembled WGS sequence"/>
</dbReference>